<evidence type="ECO:0000256" key="1">
    <source>
        <dbReference type="SAM" id="Coils"/>
    </source>
</evidence>
<keyword evidence="3" id="KW-0472">Membrane</keyword>
<keyword evidence="3" id="KW-1133">Transmembrane helix</keyword>
<keyword evidence="5" id="KW-1185">Reference proteome</keyword>
<dbReference type="Proteomes" id="UP000182769">
    <property type="component" value="Unassembled WGS sequence"/>
</dbReference>
<accession>A0A0K6IJ93</accession>
<organism evidence="4 5">
    <name type="scientific">Marinomonas fungiae</name>
    <dbReference type="NCBI Taxonomy" id="1137284"/>
    <lineage>
        <taxon>Bacteria</taxon>
        <taxon>Pseudomonadati</taxon>
        <taxon>Pseudomonadota</taxon>
        <taxon>Gammaproteobacteria</taxon>
        <taxon>Oceanospirillales</taxon>
        <taxon>Oceanospirillaceae</taxon>
        <taxon>Marinomonas</taxon>
    </lineage>
</organism>
<feature type="coiled-coil region" evidence="1">
    <location>
        <begin position="450"/>
        <end position="477"/>
    </location>
</feature>
<dbReference type="OrthoDB" id="6144932at2"/>
<evidence type="ECO:0000256" key="2">
    <source>
        <dbReference type="SAM" id="MobiDB-lite"/>
    </source>
</evidence>
<gene>
    <name evidence="4" type="ORF">Ga0061065_10312</name>
</gene>
<sequence>MSDMKVRLRLQAKDDGLKATVKDAAQSVDELSQSSEKLDKETKQATDSQDKFGDSAKKSGKKVKDASDSNAQASKSTADFSSKLKGGAVTAGVWAAATVAAGVAAAGMVAIVRTDAIREINNLSDTLNVSTASLTEWQYAAGQMGLESDKVGDIFKDVSDKVGDFVTTGGGEAADIFENLNVQVKDLQSLSPDEQFLKIADALDDVNRNQQIFFLESIADDASRLLPLLDNGAQRLIAMRREAQVLGVSISDIDADIVSQAAGEMSRLKALGEGTANSLAIEFAPILSAVSGGIVDWVVQAGGFRNAIGWAVDGSVSAIGFLLDYGRMVEIWLTGITSYALQFATYATEGMDAYADAISSVINTALYPFQQAYSYVFDGLATAMRRVSGLVGPFSDEFEAAADMLDAASIKVRDFRVEAEDVAQVNDAIAASYQTVSDRLAELLESEDPSVLLKENLADLRAEMEETAKANQALQASQTSDTASKATIDANQKIIDSLREELQLLGMTERERAIARQTNQLDINDKIALTETVKAQIVEVEVLAGKIYDLGEAQKAAAKEQEDFKKQLDDANTAAQRFLQDGNLGEIEGLESIQEQLRDAMSVKGITSDMEADFSEAIDKIQSRIGELKFNNMVDGLSSGISALQGLTEQGTDSYQKMQIALTAFNVVQGVAAVLHQLKDGDPYTAFARAGATLAAVAQLGVAINGGGGLDVSAQRQASQGTGTVLGDASAKSESILKSNELIAEAVEEIVGINRSMLDALLNLEVSINGAALQITRRWDDTVLAPQAVELGGISSVSGLFSSISESLNILDLGGLIADIAGASVKGKDSGLVLEAPNLTNISAQSYATWEERKNWLDDYDTKWQFTDLDPQITQQLRLVIGGISDSVRAGAEQLNMSGDAIDQAIQSFALERTLISLKGLTADEQQEELQAVFSAMFDDMSMHVMPWLVEFQQAGEGLGETLSRLATEASAVDNVVGMLGLTFGTVDDQLRAKTNLVSAMGGLEEFVSAYSSFSDKFLSEEQQFANARDQLQSAFAQYDAILPASREDYLALVQAQDAATDAGAKNIAKLFELSTAADEYYSMLEDREDERQQEEERRLSAIQQAEEQRLNVIEQTNQSVNNLVERWSSQEDVLADANLRIEEFNRSLSRSGDQFIDAKQELLDYIDSQDSASESGRILIANALGLADAIEQLDASAMRATQSLDSARVALIGALNTELSDLESEQQALENQLLTAKQDYSQVLLKDISDLQRMYDGLSETLETARSNLINSYRHELDLANQAYDQLEQNLLNAKEALQQAREDRISALNNEIQQQKNVQNEAEKMASTWLSLSDQLANTRRTLQKDDALRVGNVQTQYYSGVLSDALTGNQSAISDLPRAATDYVYELKQGAASGAEYREQMAILESQILSVEALTLDRKTTQEKIADAAELQAKQLASTVSALEDQVELTNGIQRTLLTLNAANDAYITAQTELSEFQHLDSIEYYQTEIERLEAGNKSLISIDEAQLAYNKASLALVDSHHKEQIEALEDERDALEGIDDSVVSLDNARSQYERANLSLVASNHATQMDMLRNQLNYLQQINSGQTTLAEALAAYSSLGGGALPKFANGGIASGPVSGYPVELHGVEAVVPLRNGAIPVNISSTKSNDVLLTQVLNELASLRKDHNNAGHEQKKAIDKLNAMTSKWDQLGLKVKSA</sequence>
<feature type="region of interest" description="Disordered" evidence="2">
    <location>
        <begin position="26"/>
        <end position="77"/>
    </location>
</feature>
<feature type="transmembrane region" description="Helical" evidence="3">
    <location>
        <begin position="91"/>
        <end position="112"/>
    </location>
</feature>
<feature type="coiled-coil region" evidence="1">
    <location>
        <begin position="1213"/>
        <end position="1327"/>
    </location>
</feature>
<dbReference type="RefSeq" id="WP_055462139.1">
    <property type="nucleotide sequence ID" value="NZ_CYHG01000003.1"/>
</dbReference>
<evidence type="ECO:0000313" key="5">
    <source>
        <dbReference type="Proteomes" id="UP000182769"/>
    </source>
</evidence>
<proteinExistence type="predicted"/>
<feature type="compositionally biased region" description="Basic and acidic residues" evidence="2">
    <location>
        <begin position="36"/>
        <end position="67"/>
    </location>
</feature>
<feature type="compositionally biased region" description="Polar residues" evidence="2">
    <location>
        <begin position="68"/>
        <end position="77"/>
    </location>
</feature>
<evidence type="ECO:0000313" key="4">
    <source>
        <dbReference type="EMBL" id="CUB03164.1"/>
    </source>
</evidence>
<protein>
    <submittedName>
        <fullName evidence="4">Uncharacterized protein</fullName>
    </submittedName>
</protein>
<keyword evidence="3" id="KW-0812">Transmembrane</keyword>
<keyword evidence="1" id="KW-0175">Coiled coil</keyword>
<dbReference type="STRING" id="1137284.GCA_001418205_01010"/>
<reference evidence="5" key="1">
    <citation type="submission" date="2015-08" db="EMBL/GenBank/DDBJ databases">
        <authorList>
            <person name="Varghese N."/>
        </authorList>
    </citation>
    <scope>NUCLEOTIDE SEQUENCE [LARGE SCALE GENOMIC DNA]</scope>
    <source>
        <strain evidence="5">JCM 18476</strain>
    </source>
</reference>
<evidence type="ECO:0000256" key="3">
    <source>
        <dbReference type="SAM" id="Phobius"/>
    </source>
</evidence>
<dbReference type="EMBL" id="CYHG01000003">
    <property type="protein sequence ID" value="CUB03164.1"/>
    <property type="molecule type" value="Genomic_DNA"/>
</dbReference>
<name>A0A0K6IJ93_9GAMM</name>
<feature type="coiled-coil region" evidence="1">
    <location>
        <begin position="1078"/>
        <end position="1105"/>
    </location>
</feature>